<name>A0A2Z6G8G9_9PROT</name>
<gene>
    <name evidence="2" type="ORF">OYT1_ch0133</name>
</gene>
<reference evidence="2 3" key="1">
    <citation type="submission" date="2018-06" db="EMBL/GenBank/DDBJ databases">
        <title>OYT1 Genome Sequencing.</title>
        <authorList>
            <person name="Kato S."/>
            <person name="Itoh T."/>
            <person name="Ohkuma M."/>
        </authorList>
    </citation>
    <scope>NUCLEOTIDE SEQUENCE [LARGE SCALE GENOMIC DNA]</scope>
    <source>
        <strain evidence="2 3">OYT1</strain>
    </source>
</reference>
<accession>A0A2Z6G8G9</accession>
<proteinExistence type="predicted"/>
<dbReference type="EMBL" id="AP018738">
    <property type="protein sequence ID" value="BBE49709.1"/>
    <property type="molecule type" value="Genomic_DNA"/>
</dbReference>
<keyword evidence="1" id="KW-0732">Signal</keyword>
<sequence>MMRFALSLCTSMLLSAASARAGELPESLQIHGFVSQSAVWTSDNRVGGSQPGKAGFDMYELGGNLSWRPNGNWLLSGQLLSRRAGGIDSSTTRVDYAFIDSNLLDMSEQRVGIRLGKIKNSFGLYNTTRDVAHTRPGVLLPQSIYHDQVRSFFLSAPGVALYGDREIAGGSLYWQISAIRPEVNDRNLTAFMVDQQPGSFDGRTSILGQVLYDFDGGRWRSGLSLGSLKMRYQPAPIDFLHAGTITLNTGVLSLEHNTEAWTHTVEYALTHQIRNGFNVPVAPILDMGSTIEAVYLQTQWRFIPRWQALARFDAVYLDANDRNGQRFSTMTGLPSAQRYARDWTLGLRFDPSKDWSLFLEGHHVNGAAWLSKLDNPPMVLTSPWNLLLMQAAWRF</sequence>
<dbReference type="KEGG" id="fam:OYT1_ch0133"/>
<feature type="signal peptide" evidence="1">
    <location>
        <begin position="1"/>
        <end position="21"/>
    </location>
</feature>
<dbReference type="STRING" id="1188319.OYT1_00620"/>
<protein>
    <submittedName>
        <fullName evidence="2">Uncharacterized protein</fullName>
    </submittedName>
</protein>
<evidence type="ECO:0000313" key="3">
    <source>
        <dbReference type="Proteomes" id="UP000033070"/>
    </source>
</evidence>
<dbReference type="Proteomes" id="UP000033070">
    <property type="component" value="Chromosome"/>
</dbReference>
<dbReference type="AlphaFoldDB" id="A0A2Z6G8G9"/>
<keyword evidence="3" id="KW-1185">Reference proteome</keyword>
<evidence type="ECO:0000313" key="2">
    <source>
        <dbReference type="EMBL" id="BBE49709.1"/>
    </source>
</evidence>
<dbReference type="SUPFAM" id="SSF56935">
    <property type="entry name" value="Porins"/>
    <property type="match status" value="1"/>
</dbReference>
<feature type="chain" id="PRO_5017429687" evidence="1">
    <location>
        <begin position="22"/>
        <end position="395"/>
    </location>
</feature>
<evidence type="ECO:0000256" key="1">
    <source>
        <dbReference type="SAM" id="SignalP"/>
    </source>
</evidence>
<organism evidence="2 3">
    <name type="scientific">Ferriphaselus amnicola</name>
    <dbReference type="NCBI Taxonomy" id="1188319"/>
    <lineage>
        <taxon>Bacteria</taxon>
        <taxon>Pseudomonadati</taxon>
        <taxon>Pseudomonadota</taxon>
        <taxon>Betaproteobacteria</taxon>
        <taxon>Nitrosomonadales</taxon>
        <taxon>Gallionellaceae</taxon>
        <taxon>Ferriphaselus</taxon>
    </lineage>
</organism>